<evidence type="ECO:0000313" key="2">
    <source>
        <dbReference type="EMBL" id="EAT90189.1"/>
    </source>
</evidence>
<name>Q0V1Y7_PHANO</name>
<dbReference type="RefSeq" id="XP_001792599.1">
    <property type="nucleotide sequence ID" value="XM_001792547.1"/>
</dbReference>
<gene>
    <name evidence="2" type="ORF">SNOG_01977</name>
</gene>
<feature type="region of interest" description="Disordered" evidence="1">
    <location>
        <begin position="31"/>
        <end position="51"/>
    </location>
</feature>
<dbReference type="HOGENOM" id="CLU_3107150_0_0_1"/>
<evidence type="ECO:0000256" key="1">
    <source>
        <dbReference type="SAM" id="MobiDB-lite"/>
    </source>
</evidence>
<dbReference type="EMBL" id="CH445327">
    <property type="protein sequence ID" value="EAT90189.1"/>
    <property type="molecule type" value="Genomic_DNA"/>
</dbReference>
<accession>Q0V1Y7</accession>
<reference evidence="3" key="1">
    <citation type="journal article" date="2007" name="Plant Cell">
        <title>Dothideomycete-plant interactions illuminated by genome sequencing and EST analysis of the wheat pathogen Stagonospora nodorum.</title>
        <authorList>
            <person name="Hane J.K."/>
            <person name="Lowe R.G."/>
            <person name="Solomon P.S."/>
            <person name="Tan K.C."/>
            <person name="Schoch C.L."/>
            <person name="Spatafora J.W."/>
            <person name="Crous P.W."/>
            <person name="Kodira C."/>
            <person name="Birren B.W."/>
            <person name="Galagan J.E."/>
            <person name="Torriani S.F."/>
            <person name="McDonald B.A."/>
            <person name="Oliver R.P."/>
        </authorList>
    </citation>
    <scope>NUCLEOTIDE SEQUENCE [LARGE SCALE GENOMIC DNA]</scope>
    <source>
        <strain evidence="3">SN15 / ATCC MYA-4574 / FGSC 10173</strain>
    </source>
</reference>
<sequence length="51" mass="6013">MYPLLRSELDYPLESNFTVWFVVPHQCTILPEPEPKTHTTTPQHSRLAEMM</sequence>
<dbReference type="AlphaFoldDB" id="Q0V1Y7"/>
<organism evidence="2 3">
    <name type="scientific">Phaeosphaeria nodorum (strain SN15 / ATCC MYA-4574 / FGSC 10173)</name>
    <name type="common">Glume blotch fungus</name>
    <name type="synonym">Parastagonospora nodorum</name>
    <dbReference type="NCBI Taxonomy" id="321614"/>
    <lineage>
        <taxon>Eukaryota</taxon>
        <taxon>Fungi</taxon>
        <taxon>Dikarya</taxon>
        <taxon>Ascomycota</taxon>
        <taxon>Pezizomycotina</taxon>
        <taxon>Dothideomycetes</taxon>
        <taxon>Pleosporomycetidae</taxon>
        <taxon>Pleosporales</taxon>
        <taxon>Pleosporineae</taxon>
        <taxon>Phaeosphaeriaceae</taxon>
        <taxon>Parastagonospora</taxon>
    </lineage>
</organism>
<protein>
    <submittedName>
        <fullName evidence="2">Uncharacterized protein</fullName>
    </submittedName>
</protein>
<dbReference type="Proteomes" id="UP000001055">
    <property type="component" value="Unassembled WGS sequence"/>
</dbReference>
<proteinExistence type="predicted"/>
<evidence type="ECO:0000313" key="3">
    <source>
        <dbReference type="Proteomes" id="UP000001055"/>
    </source>
</evidence>
<dbReference type="KEGG" id="pno:SNOG_01977"/>
<dbReference type="InParanoid" id="Q0V1Y7"/>
<dbReference type="GeneID" id="5969449"/>